<dbReference type="Gene3D" id="2.40.10.210">
    <property type="entry name" value="Phage tail proteins (gpFII-like)"/>
    <property type="match status" value="1"/>
</dbReference>
<dbReference type="EMBL" id="FOKO01000003">
    <property type="protein sequence ID" value="SFC57188.1"/>
    <property type="molecule type" value="Genomic_DNA"/>
</dbReference>
<evidence type="ECO:0000313" key="2">
    <source>
        <dbReference type="EMBL" id="SFC57188.1"/>
    </source>
</evidence>
<dbReference type="Proteomes" id="UP000182314">
    <property type="component" value="Unassembled WGS sequence"/>
</dbReference>
<reference evidence="1 3" key="2">
    <citation type="submission" date="2021-03" db="EMBL/GenBank/DDBJ databases">
        <authorList>
            <person name="Li Y."/>
            <person name="Li S."/>
            <person name="Chen M."/>
            <person name="Peng G."/>
            <person name="Tan Z."/>
            <person name="An Q."/>
        </authorList>
    </citation>
    <scope>NUCLEOTIDE SEQUENCE [LARGE SCALE GENOMIC DNA]</scope>
    <source>
        <strain evidence="1 3">Ola 51</strain>
    </source>
</reference>
<dbReference type="SUPFAM" id="SSF69279">
    <property type="entry name" value="Phage tail proteins"/>
    <property type="match status" value="1"/>
</dbReference>
<evidence type="ECO:0000313" key="3">
    <source>
        <dbReference type="Proteomes" id="UP000078227"/>
    </source>
</evidence>
<dbReference type="InterPro" id="IPR025601">
    <property type="entry name" value="ATP-bd_sugar_transptr-like"/>
</dbReference>
<sequence length="91" mass="10501">MSNPFDQMVARMDAATTRQMGRTVTINGNDYDAVESQFMAEMGPVLGEGLSLVVFSDQYQPRRDDVVTWRGEQYRVTRHQAFNNKPQIWIE</sequence>
<accession>A0AA94H4B7</accession>
<proteinExistence type="predicted"/>
<dbReference type="KEGG" id="kor:AWR26_09695"/>
<dbReference type="AlphaFoldDB" id="A0AA94H4B7"/>
<gene>
    <name evidence="1" type="ORF">AWR26_09695</name>
    <name evidence="2" type="ORF">SAMN05216286_2753</name>
</gene>
<dbReference type="RefSeq" id="WP_007371434.1">
    <property type="nucleotide sequence ID" value="NZ_CP014007.2"/>
</dbReference>
<protein>
    <submittedName>
        <fullName evidence="1">ATP-binding protein</fullName>
    </submittedName>
    <submittedName>
        <fullName evidence="2">ATP-binding sugar transporter</fullName>
    </submittedName>
</protein>
<organism evidence="2 4">
    <name type="scientific">Kosakonia oryzae</name>
    <dbReference type="NCBI Taxonomy" id="497725"/>
    <lineage>
        <taxon>Bacteria</taxon>
        <taxon>Pseudomonadati</taxon>
        <taxon>Pseudomonadota</taxon>
        <taxon>Gammaproteobacteria</taxon>
        <taxon>Enterobacterales</taxon>
        <taxon>Enterobacteriaceae</taxon>
        <taxon>Kosakonia</taxon>
    </lineage>
</organism>
<reference evidence="2 4" key="1">
    <citation type="submission" date="2016-10" db="EMBL/GenBank/DDBJ databases">
        <authorList>
            <person name="Varghese N."/>
            <person name="Submissions S."/>
        </authorList>
    </citation>
    <scope>NUCLEOTIDE SEQUENCE [LARGE SCALE GENOMIC DNA]</scope>
    <source>
        <strain evidence="2 4">CGMCC 1.7012</strain>
    </source>
</reference>
<dbReference type="GO" id="GO:0005524">
    <property type="term" value="F:ATP binding"/>
    <property type="evidence" value="ECO:0007669"/>
    <property type="project" value="UniProtKB-KW"/>
</dbReference>
<keyword evidence="2" id="KW-0547">Nucleotide-binding</keyword>
<keyword evidence="2" id="KW-0762">Sugar transport</keyword>
<keyword evidence="2" id="KW-0067">ATP-binding</keyword>
<dbReference type="Pfam" id="PF13856">
    <property type="entry name" value="Gifsy-2"/>
    <property type="match status" value="1"/>
</dbReference>
<evidence type="ECO:0000313" key="1">
    <source>
        <dbReference type="EMBL" id="ANI82410.1"/>
    </source>
</evidence>
<keyword evidence="2" id="KW-0813">Transport</keyword>
<name>A0AA94H4B7_9ENTR</name>
<dbReference type="EMBL" id="CP014007">
    <property type="protein sequence ID" value="ANI82410.1"/>
    <property type="molecule type" value="Genomic_DNA"/>
</dbReference>
<dbReference type="Proteomes" id="UP000078227">
    <property type="component" value="Chromosome"/>
</dbReference>
<evidence type="ECO:0000313" key="4">
    <source>
        <dbReference type="Proteomes" id="UP000182314"/>
    </source>
</evidence>
<keyword evidence="3" id="KW-1185">Reference proteome</keyword>